<organism evidence="2 3">
    <name type="scientific">Saccharopolyspora phatthalungensis</name>
    <dbReference type="NCBI Taxonomy" id="664693"/>
    <lineage>
        <taxon>Bacteria</taxon>
        <taxon>Bacillati</taxon>
        <taxon>Actinomycetota</taxon>
        <taxon>Actinomycetes</taxon>
        <taxon>Pseudonocardiales</taxon>
        <taxon>Pseudonocardiaceae</taxon>
        <taxon>Saccharopolyspora</taxon>
    </lineage>
</organism>
<feature type="domain" description="Thioesterase TesA-like" evidence="1">
    <location>
        <begin position="2"/>
        <end position="121"/>
    </location>
</feature>
<accession>A0A840QAW7</accession>
<evidence type="ECO:0000259" key="1">
    <source>
        <dbReference type="SMART" id="SM00824"/>
    </source>
</evidence>
<dbReference type="AlphaFoldDB" id="A0A840QAW7"/>
<evidence type="ECO:0000313" key="2">
    <source>
        <dbReference type="EMBL" id="MBB5159682.1"/>
    </source>
</evidence>
<comment type="caution">
    <text evidence="2">The sequence shown here is derived from an EMBL/GenBank/DDBJ whole genome shotgun (WGS) entry which is preliminary data.</text>
</comment>
<dbReference type="Proteomes" id="UP000584374">
    <property type="component" value="Unassembled WGS sequence"/>
</dbReference>
<proteinExistence type="predicted"/>
<gene>
    <name evidence="2" type="ORF">BJ970_007281</name>
</gene>
<reference evidence="2 3" key="1">
    <citation type="submission" date="2020-08" db="EMBL/GenBank/DDBJ databases">
        <title>Sequencing the genomes of 1000 actinobacteria strains.</title>
        <authorList>
            <person name="Klenk H.-P."/>
        </authorList>
    </citation>
    <scope>NUCLEOTIDE SEQUENCE [LARGE SCALE GENOMIC DNA]</scope>
    <source>
        <strain evidence="2 3">DSM 45584</strain>
    </source>
</reference>
<name>A0A840QAW7_9PSEU</name>
<protein>
    <recommendedName>
        <fullName evidence="1">Thioesterase TesA-like domain-containing protein</fullName>
    </recommendedName>
</protein>
<keyword evidence="3" id="KW-1185">Reference proteome</keyword>
<evidence type="ECO:0000313" key="3">
    <source>
        <dbReference type="Proteomes" id="UP000584374"/>
    </source>
</evidence>
<sequence>MAPTGIVLLDTYLPTSDEIAAILPELIGDMFEPPDGIAHLEQLRLTAMGRYFRMFGDWNPNPVSAPKLFVRPGDPLREHHREVAWRAGWPLPHHSADVGGNHFTMMSEGAATTAEAISRWIDALRH</sequence>
<dbReference type="RefSeq" id="WP_246471964.1">
    <property type="nucleotide sequence ID" value="NZ_JACHIW010000002.1"/>
</dbReference>
<dbReference type="EMBL" id="JACHIW010000002">
    <property type="protein sequence ID" value="MBB5159682.1"/>
    <property type="molecule type" value="Genomic_DNA"/>
</dbReference>
<dbReference type="InterPro" id="IPR029058">
    <property type="entry name" value="AB_hydrolase_fold"/>
</dbReference>
<dbReference type="SUPFAM" id="SSF53474">
    <property type="entry name" value="alpha/beta-Hydrolases"/>
    <property type="match status" value="1"/>
</dbReference>
<dbReference type="Gene3D" id="3.40.50.1820">
    <property type="entry name" value="alpha/beta hydrolase"/>
    <property type="match status" value="1"/>
</dbReference>
<dbReference type="SMART" id="SM00824">
    <property type="entry name" value="PKS_TE"/>
    <property type="match status" value="1"/>
</dbReference>
<dbReference type="InterPro" id="IPR020802">
    <property type="entry name" value="TesA-like"/>
</dbReference>